<comment type="function">
    <text evidence="2 12">Catalyzes the hydrolysis of UDP-3-O-myristoyl-N-acetylglucosamine to form UDP-3-O-myristoylglucosamine and acetate, the committed step in lipid A biosynthesis.</text>
</comment>
<feature type="binding site" evidence="12">
    <location>
        <position position="235"/>
    </location>
    <ligand>
        <name>Zn(2+)</name>
        <dbReference type="ChEBI" id="CHEBI:29105"/>
    </ligand>
</feature>
<evidence type="ECO:0000313" key="13">
    <source>
        <dbReference type="EMBL" id="SDB12101.1"/>
    </source>
</evidence>
<dbReference type="AlphaFoldDB" id="A0A1G6AUP8"/>
<dbReference type="PANTHER" id="PTHR33694:SF1">
    <property type="entry name" value="UDP-3-O-ACYL-N-ACETYLGLUCOSAMINE DEACETYLASE 1, MITOCHONDRIAL-RELATED"/>
    <property type="match status" value="1"/>
</dbReference>
<dbReference type="EMBL" id="FMXO01000003">
    <property type="protein sequence ID" value="SDB12101.1"/>
    <property type="molecule type" value="Genomic_DNA"/>
</dbReference>
<keyword evidence="7 12" id="KW-0479">Metal-binding</keyword>
<evidence type="ECO:0000256" key="10">
    <source>
        <dbReference type="ARBA" id="ARBA00023098"/>
    </source>
</evidence>
<keyword evidence="6 12" id="KW-0441">Lipid A biosynthesis</keyword>
<evidence type="ECO:0000256" key="7">
    <source>
        <dbReference type="ARBA" id="ARBA00022723"/>
    </source>
</evidence>
<evidence type="ECO:0000256" key="1">
    <source>
        <dbReference type="ARBA" id="ARBA00001947"/>
    </source>
</evidence>
<dbReference type="HAMAP" id="MF_00388">
    <property type="entry name" value="LpxC"/>
    <property type="match status" value="1"/>
</dbReference>
<gene>
    <name evidence="12" type="primary">lpxC</name>
    <name evidence="13" type="ORF">SAMN05660653_00575</name>
</gene>
<evidence type="ECO:0000256" key="2">
    <source>
        <dbReference type="ARBA" id="ARBA00002923"/>
    </source>
</evidence>
<evidence type="ECO:0000256" key="11">
    <source>
        <dbReference type="ARBA" id="ARBA00024535"/>
    </source>
</evidence>
<dbReference type="GO" id="GO:0016020">
    <property type="term" value="C:membrane"/>
    <property type="evidence" value="ECO:0007669"/>
    <property type="project" value="GOC"/>
</dbReference>
<feature type="active site" description="Proton donor" evidence="12">
    <location>
        <position position="262"/>
    </location>
</feature>
<evidence type="ECO:0000256" key="4">
    <source>
        <dbReference type="ARBA" id="ARBA00012745"/>
    </source>
</evidence>
<comment type="cofactor">
    <cofactor evidence="1 12">
        <name>Zn(2+)</name>
        <dbReference type="ChEBI" id="CHEBI:29105"/>
    </cofactor>
</comment>
<dbReference type="EC" id="3.5.1.108" evidence="4 12"/>
<sequence>MTCQKTIKRSIQCSGIGLHKGRKVRLVLRPAAEDTGIVFALHGVDGVRFHSPSADAVVETTMATTLGFDGQRLATVEHLLAAVRGLEIDNLYVEVEGDEVPIMDGSSASFIFLLRAAGFRRQNKPRRVLTLKKPIHFQQDGKWIKASPSDRLTIDYTIDFNHPLVGTQKFFVDCNPENFTRDIAKARTFGFMREVEYLRRNGLALGGSLDNAVVLDEYGVINPDGLRFPDEFVRHKILDFIGDLFVLGMPMNGDFKVFCSGHALNNAFVRYLVDNRGEYLELDESGEQVIAEEAFFPSPAQAPATSQIWN</sequence>
<dbReference type="NCBIfam" id="TIGR00325">
    <property type="entry name" value="lpxC"/>
    <property type="match status" value="1"/>
</dbReference>
<dbReference type="InterPro" id="IPR020568">
    <property type="entry name" value="Ribosomal_Su5_D2-typ_SF"/>
</dbReference>
<keyword evidence="10 12" id="KW-0443">Lipid metabolism</keyword>
<feature type="binding site" evidence="12">
    <location>
        <position position="78"/>
    </location>
    <ligand>
        <name>Zn(2+)</name>
        <dbReference type="ChEBI" id="CHEBI:29105"/>
    </ligand>
</feature>
<dbReference type="SUPFAM" id="SSF54211">
    <property type="entry name" value="Ribosomal protein S5 domain 2-like"/>
    <property type="match status" value="2"/>
</dbReference>
<dbReference type="Proteomes" id="UP000198771">
    <property type="component" value="Unassembled WGS sequence"/>
</dbReference>
<dbReference type="GO" id="GO:0103117">
    <property type="term" value="F:UDP-3-O-acyl-N-acetylglucosamine deacetylase activity"/>
    <property type="evidence" value="ECO:0007669"/>
    <property type="project" value="UniProtKB-UniRule"/>
</dbReference>
<evidence type="ECO:0000256" key="3">
    <source>
        <dbReference type="ARBA" id="ARBA00005002"/>
    </source>
</evidence>
<reference evidence="13 14" key="1">
    <citation type="submission" date="2016-10" db="EMBL/GenBank/DDBJ databases">
        <authorList>
            <person name="de Groot N.N."/>
        </authorList>
    </citation>
    <scope>NUCLEOTIDE SEQUENCE [LARGE SCALE GENOMIC DNA]</scope>
    <source>
        <strain evidence="13 14">ASO4-2</strain>
    </source>
</reference>
<dbReference type="OrthoDB" id="9802746at2"/>
<dbReference type="RefSeq" id="WP_092117061.1">
    <property type="nucleotide sequence ID" value="NZ_FMXO01000003.1"/>
</dbReference>
<comment type="similarity">
    <text evidence="12">Belongs to the LpxC family.</text>
</comment>
<comment type="catalytic activity">
    <reaction evidence="11 12">
        <text>a UDP-3-O-[(3R)-3-hydroxyacyl]-N-acetyl-alpha-D-glucosamine + H2O = a UDP-3-O-[(3R)-3-hydroxyacyl]-alpha-D-glucosamine + acetate</text>
        <dbReference type="Rhea" id="RHEA:67816"/>
        <dbReference type="ChEBI" id="CHEBI:15377"/>
        <dbReference type="ChEBI" id="CHEBI:30089"/>
        <dbReference type="ChEBI" id="CHEBI:137740"/>
        <dbReference type="ChEBI" id="CHEBI:173225"/>
        <dbReference type="EC" id="3.5.1.108"/>
    </reaction>
</comment>
<keyword evidence="8 12" id="KW-0378">Hydrolase</keyword>
<dbReference type="Pfam" id="PF03331">
    <property type="entry name" value="LpxC"/>
    <property type="match status" value="1"/>
</dbReference>
<dbReference type="STRING" id="617002.SAMN05660653_00575"/>
<keyword evidence="9 12" id="KW-0862">Zinc</keyword>
<name>A0A1G6AUP8_9BACT</name>
<evidence type="ECO:0000256" key="5">
    <source>
        <dbReference type="ARBA" id="ARBA00022516"/>
    </source>
</evidence>
<dbReference type="Gene3D" id="3.30.230.20">
    <property type="entry name" value="lpxc deacetylase, domain 1"/>
    <property type="match status" value="1"/>
</dbReference>
<comment type="pathway">
    <text evidence="3 12">Glycolipid biosynthesis; lipid IV(A) biosynthesis; lipid IV(A) from (3R)-3-hydroxytetradecanoyl-[acyl-carrier-protein] and UDP-N-acetyl-alpha-D-glucosamine: step 2/6.</text>
</comment>
<dbReference type="PANTHER" id="PTHR33694">
    <property type="entry name" value="UDP-3-O-ACYL-N-ACETYLGLUCOSAMINE DEACETYLASE 1, MITOCHONDRIAL-RELATED"/>
    <property type="match status" value="1"/>
</dbReference>
<dbReference type="GO" id="GO:0009245">
    <property type="term" value="P:lipid A biosynthetic process"/>
    <property type="evidence" value="ECO:0007669"/>
    <property type="project" value="UniProtKB-UniRule"/>
</dbReference>
<dbReference type="InterPro" id="IPR015870">
    <property type="entry name" value="UDP-acyl_N-AcGlcN_deAcase_N"/>
</dbReference>
<dbReference type="GO" id="GO:0046872">
    <property type="term" value="F:metal ion binding"/>
    <property type="evidence" value="ECO:0007669"/>
    <property type="project" value="UniProtKB-KW"/>
</dbReference>
<keyword evidence="5 12" id="KW-0444">Lipid biosynthesis</keyword>
<dbReference type="InterPro" id="IPR004463">
    <property type="entry name" value="UDP-acyl_GlcNac_deAcase"/>
</dbReference>
<feature type="binding site" evidence="12">
    <location>
        <position position="239"/>
    </location>
    <ligand>
        <name>Zn(2+)</name>
        <dbReference type="ChEBI" id="CHEBI:29105"/>
    </ligand>
</feature>
<evidence type="ECO:0000256" key="6">
    <source>
        <dbReference type="ARBA" id="ARBA00022556"/>
    </source>
</evidence>
<protein>
    <recommendedName>
        <fullName evidence="4 12">UDP-3-O-acyl-N-acetylglucosamine deacetylase</fullName>
        <shortName evidence="12">UDP-3-O-acyl-GlcNAc deacetylase</shortName>
        <ecNumber evidence="4 12">3.5.1.108</ecNumber>
    </recommendedName>
    <alternativeName>
        <fullName evidence="12">UDP-3-O-[R-3-hydroxymyristoyl]-N-acetylglucosamine deacetylase</fullName>
    </alternativeName>
</protein>
<evidence type="ECO:0000256" key="12">
    <source>
        <dbReference type="HAMAP-Rule" id="MF_00388"/>
    </source>
</evidence>
<proteinExistence type="inferred from homology"/>
<evidence type="ECO:0000256" key="9">
    <source>
        <dbReference type="ARBA" id="ARBA00022833"/>
    </source>
</evidence>
<keyword evidence="14" id="KW-1185">Reference proteome</keyword>
<dbReference type="InterPro" id="IPR011334">
    <property type="entry name" value="UDP-acyl_GlcNac_deAcase_C"/>
</dbReference>
<dbReference type="UniPathway" id="UPA00359">
    <property type="reaction ID" value="UER00478"/>
</dbReference>
<evidence type="ECO:0000313" key="14">
    <source>
        <dbReference type="Proteomes" id="UP000198771"/>
    </source>
</evidence>
<evidence type="ECO:0000256" key="8">
    <source>
        <dbReference type="ARBA" id="ARBA00022801"/>
    </source>
</evidence>
<organism evidence="13 14">
    <name type="scientific">Desulfonatronum thiosulfatophilum</name>
    <dbReference type="NCBI Taxonomy" id="617002"/>
    <lineage>
        <taxon>Bacteria</taxon>
        <taxon>Pseudomonadati</taxon>
        <taxon>Thermodesulfobacteriota</taxon>
        <taxon>Desulfovibrionia</taxon>
        <taxon>Desulfovibrionales</taxon>
        <taxon>Desulfonatronaceae</taxon>
        <taxon>Desulfonatronum</taxon>
    </lineage>
</organism>
<accession>A0A1G6AUP8</accession>
<dbReference type="Gene3D" id="3.30.1700.10">
    <property type="entry name" value="lpxc deacetylase, domain 2"/>
    <property type="match status" value="1"/>
</dbReference>